<dbReference type="Pfam" id="PF07508">
    <property type="entry name" value="Recombinase"/>
    <property type="match status" value="1"/>
</dbReference>
<evidence type="ECO:0000259" key="2">
    <source>
        <dbReference type="PROSITE" id="PS51737"/>
    </source>
</evidence>
<dbReference type="SMART" id="SM00857">
    <property type="entry name" value="Resolvase"/>
    <property type="match status" value="1"/>
</dbReference>
<protein>
    <recommendedName>
        <fullName evidence="2">Recombinase domain-containing protein</fullName>
    </recommendedName>
</protein>
<dbReference type="CDD" id="cd00338">
    <property type="entry name" value="Ser_Recombinase"/>
    <property type="match status" value="1"/>
</dbReference>
<dbReference type="InterPro" id="IPR050639">
    <property type="entry name" value="SSR_resolvase"/>
</dbReference>
<keyword evidence="1" id="KW-0175">Coiled coil</keyword>
<keyword evidence="4" id="KW-1185">Reference proteome</keyword>
<dbReference type="KEGG" id="bmet:BMMGA3_04705"/>
<dbReference type="OrthoDB" id="65783at2"/>
<sequence>MKRVWAFYRVSTRTQAFHHDIKLQRMACLSFIEHNPEWMLCREFKELAVSGYKRDIYSREYLKRIVRGAKSKEFDVLVVFMLDRLGRKVEDMKKFYNILREHGIEIWSVVEGEIKNFHLNEFFYFQQSFKEVEKISTRVKIRTEQLNKEGSFTGGTPPFGYRLEKKNGKTVLAINPEESQIVKEIFNLAYENRYGCSKIAQILNQKEIKTRSKKMWIYSTISRLLRNPIYIGQQAYNKTDDRGRKIERDQWKLKPKKLELVIIPDNVFYGVQQLLDKRKALLKTSNNSVKEEFLLNGIATCGYCGRKLKAENNYNSYYCPITGEKFKRIYRRYVCEHAKNKLEFHGQRDFGADKYERLVISQIIQLINNKEIKIKNENSLISQRKECLAQINFLKQKLQEKYLLLFAARKNNCNLSEIEKDIENLNNDLEKREKHYKDCTLKLKELTVLKEELPIWEENFRKGNFAMKREMLNRIIENLLLRKDTCELKLNVSMSFN</sequence>
<evidence type="ECO:0000313" key="4">
    <source>
        <dbReference type="Proteomes" id="UP000027602"/>
    </source>
</evidence>
<dbReference type="AlphaFoldDB" id="I3E7T9"/>
<dbReference type="PANTHER" id="PTHR30461">
    <property type="entry name" value="DNA-INVERTASE FROM LAMBDOID PROPHAGE"/>
    <property type="match status" value="1"/>
</dbReference>
<evidence type="ECO:0000256" key="1">
    <source>
        <dbReference type="SAM" id="Coils"/>
    </source>
</evidence>
<proteinExistence type="predicted"/>
<accession>I3E7T9</accession>
<dbReference type="InterPro" id="IPR036162">
    <property type="entry name" value="Resolvase-like_N_sf"/>
</dbReference>
<dbReference type="InterPro" id="IPR038109">
    <property type="entry name" value="DNA_bind_recomb_sf"/>
</dbReference>
<dbReference type="eggNOG" id="COG1961">
    <property type="taxonomic scope" value="Bacteria"/>
</dbReference>
<dbReference type="Gene3D" id="3.40.50.1390">
    <property type="entry name" value="Resolvase, N-terminal catalytic domain"/>
    <property type="match status" value="1"/>
</dbReference>
<dbReference type="HOGENOM" id="CLU_010686_18_12_9"/>
<dbReference type="GO" id="GO:0003677">
    <property type="term" value="F:DNA binding"/>
    <property type="evidence" value="ECO:0007669"/>
    <property type="project" value="InterPro"/>
</dbReference>
<dbReference type="InterPro" id="IPR006119">
    <property type="entry name" value="Resolv_N"/>
</dbReference>
<dbReference type="Gene3D" id="3.90.1750.20">
    <property type="entry name" value="Putative Large Serine Recombinase, Chain B, Domain 2"/>
    <property type="match status" value="1"/>
</dbReference>
<dbReference type="Proteomes" id="UP000027602">
    <property type="component" value="Chromosome"/>
</dbReference>
<gene>
    <name evidence="3" type="ORF">BMMGA3_04705</name>
</gene>
<dbReference type="PANTHER" id="PTHR30461:SF23">
    <property type="entry name" value="DNA RECOMBINASE-RELATED"/>
    <property type="match status" value="1"/>
</dbReference>
<name>I3E7T9_BACMM</name>
<dbReference type="RefSeq" id="WP_004433663.1">
    <property type="nucleotide sequence ID" value="NZ_ADWW01000002.1"/>
</dbReference>
<reference evidence="3 4" key="1">
    <citation type="journal article" date="2015" name="BMC Genomics">
        <title>Transcriptome analysis of thermophilic methylotrophic Bacillus methanolicus MGA3 using RNA-sequencing provides detailed insights into its previously uncharted transcriptional landscape.</title>
        <authorList>
            <person name="Irla M."/>
            <person name="Neshat A."/>
            <person name="Brautaset T."/>
            <person name="Ruckert C."/>
            <person name="Kalinowski J."/>
            <person name="Wendisch V.F."/>
        </authorList>
    </citation>
    <scope>NUCLEOTIDE SEQUENCE [LARGE SCALE GENOMIC DNA]</scope>
    <source>
        <strain evidence="4">MGA3 / ATCC 53907</strain>
    </source>
</reference>
<dbReference type="InterPro" id="IPR011109">
    <property type="entry name" value="DNA_bind_recombinase_dom"/>
</dbReference>
<evidence type="ECO:0000313" key="3">
    <source>
        <dbReference type="EMBL" id="AIE59378.1"/>
    </source>
</evidence>
<dbReference type="Pfam" id="PF00239">
    <property type="entry name" value="Resolvase"/>
    <property type="match status" value="1"/>
</dbReference>
<dbReference type="SUPFAM" id="SSF53041">
    <property type="entry name" value="Resolvase-like"/>
    <property type="match status" value="1"/>
</dbReference>
<dbReference type="GO" id="GO:0000150">
    <property type="term" value="F:DNA strand exchange activity"/>
    <property type="evidence" value="ECO:0007669"/>
    <property type="project" value="InterPro"/>
</dbReference>
<organism evidence="3 4">
    <name type="scientific">Bacillus methanolicus (strain MGA3 / ATCC 53907)</name>
    <dbReference type="NCBI Taxonomy" id="796606"/>
    <lineage>
        <taxon>Bacteria</taxon>
        <taxon>Bacillati</taxon>
        <taxon>Bacillota</taxon>
        <taxon>Bacilli</taxon>
        <taxon>Bacillales</taxon>
        <taxon>Bacillaceae</taxon>
        <taxon>Bacillus</taxon>
    </lineage>
</organism>
<dbReference type="PROSITE" id="PS51737">
    <property type="entry name" value="RECOMBINASE_DNA_BIND"/>
    <property type="match status" value="1"/>
</dbReference>
<dbReference type="EMBL" id="CP007739">
    <property type="protein sequence ID" value="AIE59378.1"/>
    <property type="molecule type" value="Genomic_DNA"/>
</dbReference>
<feature type="coiled-coil region" evidence="1">
    <location>
        <begin position="408"/>
        <end position="442"/>
    </location>
</feature>
<feature type="domain" description="Recombinase" evidence="2">
    <location>
        <begin position="158"/>
        <end position="281"/>
    </location>
</feature>